<feature type="region of interest" description="Disordered" evidence="1">
    <location>
        <begin position="1"/>
        <end position="108"/>
    </location>
</feature>
<dbReference type="Gene3D" id="1.10.490.10">
    <property type="entry name" value="Globins"/>
    <property type="match status" value="1"/>
</dbReference>
<dbReference type="EMBL" id="CM008977">
    <property type="protein sequence ID" value="PNW71437.1"/>
    <property type="molecule type" value="Genomic_DNA"/>
</dbReference>
<dbReference type="GeneID" id="5723694"/>
<dbReference type="GO" id="GO:0005829">
    <property type="term" value="C:cytosol"/>
    <property type="evidence" value="ECO:0000318"/>
    <property type="project" value="GO_Central"/>
</dbReference>
<keyword evidence="3" id="KW-1185">Reference proteome</keyword>
<evidence type="ECO:0000256" key="1">
    <source>
        <dbReference type="SAM" id="MobiDB-lite"/>
    </source>
</evidence>
<reference evidence="2 3" key="1">
    <citation type="journal article" date="2007" name="Science">
        <title>The Chlamydomonas genome reveals the evolution of key animal and plant functions.</title>
        <authorList>
            <person name="Merchant S.S."/>
            <person name="Prochnik S.E."/>
            <person name="Vallon O."/>
            <person name="Harris E.H."/>
            <person name="Karpowicz S.J."/>
            <person name="Witman G.B."/>
            <person name="Terry A."/>
            <person name="Salamov A."/>
            <person name="Fritz-Laylin L.K."/>
            <person name="Marechal-Drouard L."/>
            <person name="Marshall W.F."/>
            <person name="Qu L.H."/>
            <person name="Nelson D.R."/>
            <person name="Sanderfoot A.A."/>
            <person name="Spalding M.H."/>
            <person name="Kapitonov V.V."/>
            <person name="Ren Q."/>
            <person name="Ferris P."/>
            <person name="Lindquist E."/>
            <person name="Shapiro H."/>
            <person name="Lucas S.M."/>
            <person name="Grimwood J."/>
            <person name="Schmutz J."/>
            <person name="Cardol P."/>
            <person name="Cerutti H."/>
            <person name="Chanfreau G."/>
            <person name="Chen C.L."/>
            <person name="Cognat V."/>
            <person name="Croft M.T."/>
            <person name="Dent R."/>
            <person name="Dutcher S."/>
            <person name="Fernandez E."/>
            <person name="Fukuzawa H."/>
            <person name="Gonzalez-Ballester D."/>
            <person name="Gonzalez-Halphen D."/>
            <person name="Hallmann A."/>
            <person name="Hanikenne M."/>
            <person name="Hippler M."/>
            <person name="Inwood W."/>
            <person name="Jabbari K."/>
            <person name="Kalanon M."/>
            <person name="Kuras R."/>
            <person name="Lefebvre P.A."/>
            <person name="Lemaire S.D."/>
            <person name="Lobanov A.V."/>
            <person name="Lohr M."/>
            <person name="Manuell A."/>
            <person name="Meier I."/>
            <person name="Mets L."/>
            <person name="Mittag M."/>
            <person name="Mittelmeier T."/>
            <person name="Moroney J.V."/>
            <person name="Moseley J."/>
            <person name="Napoli C."/>
            <person name="Nedelcu A.M."/>
            <person name="Niyogi K."/>
            <person name="Novoselov S.V."/>
            <person name="Paulsen I.T."/>
            <person name="Pazour G."/>
            <person name="Purton S."/>
            <person name="Ral J.P."/>
            <person name="Riano-Pachon D.M."/>
            <person name="Riekhof W."/>
            <person name="Rymarquis L."/>
            <person name="Schroda M."/>
            <person name="Stern D."/>
            <person name="Umen J."/>
            <person name="Willows R."/>
            <person name="Wilson N."/>
            <person name="Zimmer S.L."/>
            <person name="Allmer J."/>
            <person name="Balk J."/>
            <person name="Bisova K."/>
            <person name="Chen C.J."/>
            <person name="Elias M."/>
            <person name="Gendler K."/>
            <person name="Hauser C."/>
            <person name="Lamb M.R."/>
            <person name="Ledford H."/>
            <person name="Long J.C."/>
            <person name="Minagawa J."/>
            <person name="Page M.D."/>
            <person name="Pan J."/>
            <person name="Pootakham W."/>
            <person name="Roje S."/>
            <person name="Rose A."/>
            <person name="Stahlberg E."/>
            <person name="Terauchi A.M."/>
            <person name="Yang P."/>
            <person name="Ball S."/>
            <person name="Bowler C."/>
            <person name="Dieckmann C.L."/>
            <person name="Gladyshev V.N."/>
            <person name="Green P."/>
            <person name="Jorgensen R."/>
            <person name="Mayfield S."/>
            <person name="Mueller-Roeber B."/>
            <person name="Rajamani S."/>
            <person name="Sayre R.T."/>
            <person name="Brokstein P."/>
            <person name="Dubchak I."/>
            <person name="Goodstein D."/>
            <person name="Hornick L."/>
            <person name="Huang Y.W."/>
            <person name="Jhaveri J."/>
            <person name="Luo Y."/>
            <person name="Martinez D."/>
            <person name="Ngau W.C."/>
            <person name="Otillar B."/>
            <person name="Poliakov A."/>
            <person name="Porter A."/>
            <person name="Szajkowski L."/>
            <person name="Werner G."/>
            <person name="Zhou K."/>
            <person name="Grigoriev I.V."/>
            <person name="Rokhsar D.S."/>
            <person name="Grossman A.R."/>
        </authorList>
    </citation>
    <scope>NUCLEOTIDE SEQUENCE [LARGE SCALE GENOMIC DNA]</scope>
    <source>
        <strain evidence="3">CC-503</strain>
    </source>
</reference>
<dbReference type="InterPro" id="IPR009050">
    <property type="entry name" value="Globin-like_sf"/>
</dbReference>
<dbReference type="RefSeq" id="XP_042915506.1">
    <property type="nucleotide sequence ID" value="XM_043070863.1"/>
</dbReference>
<dbReference type="Gramene" id="PNW71437">
    <property type="protein sequence ID" value="PNW71437"/>
    <property type="gene ID" value="CHLRE_16g654250v5"/>
</dbReference>
<feature type="compositionally biased region" description="Basic and acidic residues" evidence="1">
    <location>
        <begin position="7"/>
        <end position="17"/>
    </location>
</feature>
<protein>
    <submittedName>
        <fullName evidence="2">Uncharacterized protein</fullName>
    </submittedName>
</protein>
<evidence type="ECO:0000313" key="3">
    <source>
        <dbReference type="Proteomes" id="UP000006906"/>
    </source>
</evidence>
<dbReference type="AlphaFoldDB" id="A0A2K3CT23"/>
<accession>A0A2K3CT23</accession>
<dbReference type="OrthoDB" id="535264at2759"/>
<gene>
    <name evidence="2" type="ORF">CHLRE_16g654250v5</name>
</gene>
<evidence type="ECO:0000313" key="2">
    <source>
        <dbReference type="EMBL" id="PNW71437.1"/>
    </source>
</evidence>
<feature type="region of interest" description="Disordered" evidence="1">
    <location>
        <begin position="292"/>
        <end position="315"/>
    </location>
</feature>
<feature type="compositionally biased region" description="Low complexity" evidence="1">
    <location>
        <begin position="82"/>
        <end position="96"/>
    </location>
</feature>
<organism evidence="2 3">
    <name type="scientific">Chlamydomonas reinhardtii</name>
    <name type="common">Chlamydomonas smithii</name>
    <dbReference type="NCBI Taxonomy" id="3055"/>
    <lineage>
        <taxon>Eukaryota</taxon>
        <taxon>Viridiplantae</taxon>
        <taxon>Chlorophyta</taxon>
        <taxon>core chlorophytes</taxon>
        <taxon>Chlorophyceae</taxon>
        <taxon>CS clade</taxon>
        <taxon>Chlamydomonadales</taxon>
        <taxon>Chlamydomonadaceae</taxon>
        <taxon>Chlamydomonas</taxon>
    </lineage>
</organism>
<dbReference type="InParanoid" id="A0A2K3CT23"/>
<dbReference type="InterPro" id="IPR012292">
    <property type="entry name" value="Globin/Proto"/>
</dbReference>
<dbReference type="ExpressionAtlas" id="A0A2K3CT23">
    <property type="expression patterns" value="baseline and differential"/>
</dbReference>
<dbReference type="GO" id="GO:0020037">
    <property type="term" value="F:heme binding"/>
    <property type="evidence" value="ECO:0007669"/>
    <property type="project" value="InterPro"/>
</dbReference>
<dbReference type="SUPFAM" id="SSF46458">
    <property type="entry name" value="Globin-like"/>
    <property type="match status" value="1"/>
</dbReference>
<dbReference type="GO" id="GO:0045454">
    <property type="term" value="P:cell redox homeostasis"/>
    <property type="evidence" value="ECO:0000318"/>
    <property type="project" value="GO_Central"/>
</dbReference>
<proteinExistence type="predicted"/>
<name>A0A2K3CT23_CHLRE</name>
<dbReference type="Proteomes" id="UP000006906">
    <property type="component" value="Chromosome 16"/>
</dbReference>
<sequence>MGGNSSKEQRAGKEAATAHEAAPAPGPSAPHPSGEDESMEVSAPHSLDSIAEAGEGFNGLRVKDKDAWRGSQSPRPRSALKHVSSSVSHDSEASAVTERTPSGRRMPRKVSFQVHGLAPPQEVAAEGSDGGAAEQAHKRIKNSEEFSMKFLVDKFYGKVLKIKEIKPFFDGVDMHKLKYHQEALMLLVFGGQELLDDELPGLSADLRLIHLHLLFEGLNLSHWQIFADTFCETLDELPQIPADVKAHAKAYMRATKQHFRPIEPEEWPPKVVYKGWTKRSCPFHTSYKSIHSEDMNGSAGASSKDGSVKGGAEGQADGAAAAGWAHAAADVDDDAFVLPGFNSPPLPSMTAAAQAEVDRAADAAAAGVEEAKDEVAKAAEAAAST</sequence>
<dbReference type="GO" id="GO:0004601">
    <property type="term" value="F:peroxidase activity"/>
    <property type="evidence" value="ECO:0000318"/>
    <property type="project" value="GO_Central"/>
</dbReference>
<dbReference type="GO" id="GO:0019825">
    <property type="term" value="F:oxygen binding"/>
    <property type="evidence" value="ECO:0007669"/>
    <property type="project" value="InterPro"/>
</dbReference>